<dbReference type="Pfam" id="PF00590">
    <property type="entry name" value="TP_methylase"/>
    <property type="match status" value="1"/>
</dbReference>
<evidence type="ECO:0000256" key="6">
    <source>
        <dbReference type="PIRNR" id="PIRNR036525"/>
    </source>
</evidence>
<dbReference type="AlphaFoldDB" id="S5XXW0"/>
<evidence type="ECO:0000259" key="7">
    <source>
        <dbReference type="Pfam" id="PF00590"/>
    </source>
</evidence>
<dbReference type="Gene3D" id="3.30.950.10">
    <property type="entry name" value="Methyltransferase, Cobalt-precorrin-4 Transmethylase, Domain 2"/>
    <property type="match status" value="1"/>
</dbReference>
<dbReference type="RefSeq" id="WP_020949923.1">
    <property type="nucleotide sequence ID" value="NC_022041.1"/>
</dbReference>
<dbReference type="InterPro" id="IPR014776">
    <property type="entry name" value="4pyrrole_Mease_sub2"/>
</dbReference>
<dbReference type="Gene3D" id="3.40.1010.10">
    <property type="entry name" value="Cobalt-precorrin-4 Transmethylase, Domain 1"/>
    <property type="match status" value="1"/>
</dbReference>
<dbReference type="PANTHER" id="PTHR43467">
    <property type="entry name" value="COBALT-PRECORRIN-2 C(20)-METHYLTRANSFERASE"/>
    <property type="match status" value="1"/>
</dbReference>
<dbReference type="InterPro" id="IPR035996">
    <property type="entry name" value="4pyrrol_Methylase_sf"/>
</dbReference>
<comment type="pathway">
    <text evidence="1">Cofactor biosynthesis; adenosylcobalamin biosynthesis.</text>
</comment>
<keyword evidence="3 6" id="KW-0489">Methyltransferase</keyword>
<keyword evidence="9" id="KW-1185">Reference proteome</keyword>
<dbReference type="InterPro" id="IPR012797">
    <property type="entry name" value="CobF"/>
</dbReference>
<dbReference type="eggNOG" id="COG2243">
    <property type="taxonomic scope" value="Bacteria"/>
</dbReference>
<dbReference type="InterPro" id="IPR000878">
    <property type="entry name" value="4pyrrol_Mease"/>
</dbReference>
<dbReference type="Proteomes" id="UP000015480">
    <property type="component" value="Chromosome"/>
</dbReference>
<evidence type="ECO:0000256" key="1">
    <source>
        <dbReference type="ARBA" id="ARBA00004953"/>
    </source>
</evidence>
<evidence type="ECO:0000256" key="2">
    <source>
        <dbReference type="ARBA" id="ARBA00022573"/>
    </source>
</evidence>
<dbReference type="PATRIC" id="fig|1367847.3.peg.1144"/>
<dbReference type="PIRSF" id="PIRSF036525">
    <property type="entry name" value="CobF"/>
    <property type="match status" value="1"/>
</dbReference>
<sequence>MKLSLIGIGCGNPDHLTIEAIAALNRADLILLPDKGEEKAALAHLRAKLLARHLTRTVPQRSFAMPKRRKDQGYLAGVNDWHDEIAACWLSEIAQAGHPEHVALLVWGDPSLYDSTLRIAARISPAPEIRVVPGITSLSMLTAAHRIPLNGLGDAVAILPARVLREKGWPEGIATLAVFLDDGSTLADQPEDCLIWWGAYLGMEEEALIAGRLGDLRDEIATTRAALRAQHGWIMDLYLLRRP</sequence>
<evidence type="ECO:0000256" key="3">
    <source>
        <dbReference type="ARBA" id="ARBA00022603"/>
    </source>
</evidence>
<dbReference type="KEGG" id="pami:JCM7686_1176"/>
<dbReference type="GO" id="GO:0009236">
    <property type="term" value="P:cobalamin biosynthetic process"/>
    <property type="evidence" value="ECO:0007669"/>
    <property type="project" value="UniProtKB-KW"/>
</dbReference>
<comment type="catalytic activity">
    <reaction evidence="6">
        <text>precorrin-5 + S-adenosyl-L-methionine + H2O = precorrin-6A + acetate + S-adenosyl-L-homocysteine + 2 H(+)</text>
        <dbReference type="Rhea" id="RHEA:18261"/>
        <dbReference type="ChEBI" id="CHEBI:15377"/>
        <dbReference type="ChEBI" id="CHEBI:15378"/>
        <dbReference type="ChEBI" id="CHEBI:30089"/>
        <dbReference type="ChEBI" id="CHEBI:57856"/>
        <dbReference type="ChEBI" id="CHEBI:59789"/>
        <dbReference type="ChEBI" id="CHEBI:77871"/>
        <dbReference type="ChEBI" id="CHEBI:77872"/>
        <dbReference type="EC" id="2.1.1.152"/>
    </reaction>
</comment>
<dbReference type="PANTHER" id="PTHR43467:SF1">
    <property type="entry name" value="PRECORRIN-6A SYNTHASE [DEACETYLATING]"/>
    <property type="match status" value="1"/>
</dbReference>
<dbReference type="GO" id="GO:0032259">
    <property type="term" value="P:methylation"/>
    <property type="evidence" value="ECO:0007669"/>
    <property type="project" value="UniProtKB-KW"/>
</dbReference>
<dbReference type="GO" id="GO:0043819">
    <property type="term" value="F:precorrin-6A synthase (deacetylating) activity"/>
    <property type="evidence" value="ECO:0007669"/>
    <property type="project" value="UniProtKB-EC"/>
</dbReference>
<dbReference type="SUPFAM" id="SSF53790">
    <property type="entry name" value="Tetrapyrrole methylase"/>
    <property type="match status" value="1"/>
</dbReference>
<protein>
    <recommendedName>
        <fullName evidence="6">Precorrin-6A synthase [deacetylating]</fullName>
        <ecNumber evidence="6">2.1.1.152</ecNumber>
    </recommendedName>
</protein>
<dbReference type="STRING" id="1367847.JCM7686_1176"/>
<name>S5XXW0_PARAH</name>
<evidence type="ECO:0000256" key="4">
    <source>
        <dbReference type="ARBA" id="ARBA00022679"/>
    </source>
</evidence>
<dbReference type="InterPro" id="IPR014777">
    <property type="entry name" value="4pyrrole_Mease_sub1"/>
</dbReference>
<dbReference type="CDD" id="cd11643">
    <property type="entry name" value="Precorrin-6A-synthase"/>
    <property type="match status" value="1"/>
</dbReference>
<gene>
    <name evidence="8" type="ORF">JCM7686_1176</name>
</gene>
<evidence type="ECO:0000313" key="8">
    <source>
        <dbReference type="EMBL" id="AGT08285.1"/>
    </source>
</evidence>
<dbReference type="HOGENOM" id="CLU_098653_0_0_5"/>
<feature type="domain" description="Tetrapyrrole methylase" evidence="7">
    <location>
        <begin position="2"/>
        <end position="216"/>
    </location>
</feature>
<evidence type="ECO:0000313" key="9">
    <source>
        <dbReference type="Proteomes" id="UP000015480"/>
    </source>
</evidence>
<comment type="function">
    <text evidence="6">Catalyzes the methylation of C-1 in precorrin-5 and the subsequent extrusion of acetic acid from the resulting intermediate to form cobalt-precorrin-6A.</text>
</comment>
<accession>S5XXW0</accession>
<keyword evidence="5 6" id="KW-0949">S-adenosyl-L-methionine</keyword>
<dbReference type="OrthoDB" id="9787471at2"/>
<dbReference type="EMBL" id="CP006650">
    <property type="protein sequence ID" value="AGT08285.1"/>
    <property type="molecule type" value="Genomic_DNA"/>
</dbReference>
<keyword evidence="2" id="KW-0169">Cobalamin biosynthesis</keyword>
<dbReference type="NCBIfam" id="TIGR02434">
    <property type="entry name" value="CobF"/>
    <property type="match status" value="1"/>
</dbReference>
<dbReference type="EC" id="2.1.1.152" evidence="6"/>
<evidence type="ECO:0000256" key="5">
    <source>
        <dbReference type="ARBA" id="ARBA00022691"/>
    </source>
</evidence>
<reference evidence="8 9" key="1">
    <citation type="journal article" date="2014" name="BMC Genomics">
        <title>Architecture and functions of a multipartite genome of the methylotrophic bacterium Paracoccus aminophilus JCM 7686, containing primary and secondary chromids.</title>
        <authorList>
            <person name="Dziewit L."/>
            <person name="Czarnecki J."/>
            <person name="Wibberg D."/>
            <person name="Radlinska M."/>
            <person name="Mrozek P."/>
            <person name="Szymczak M."/>
            <person name="Schluter A."/>
            <person name="Puhler A."/>
            <person name="Bartosik D."/>
        </authorList>
    </citation>
    <scope>NUCLEOTIDE SEQUENCE [LARGE SCALE GENOMIC DNA]</scope>
    <source>
        <strain evidence="8">JCM 7686</strain>
    </source>
</reference>
<keyword evidence="4 6" id="KW-0808">Transferase</keyword>
<proteinExistence type="predicted"/>
<organism evidence="8 9">
    <name type="scientific">Paracoccus aminophilus JCM 7686</name>
    <dbReference type="NCBI Taxonomy" id="1367847"/>
    <lineage>
        <taxon>Bacteria</taxon>
        <taxon>Pseudomonadati</taxon>
        <taxon>Pseudomonadota</taxon>
        <taxon>Alphaproteobacteria</taxon>
        <taxon>Rhodobacterales</taxon>
        <taxon>Paracoccaceae</taxon>
        <taxon>Paracoccus</taxon>
    </lineage>
</organism>